<dbReference type="KEGG" id="tos:Theos_1699"/>
<dbReference type="Proteomes" id="UP000000211">
    <property type="component" value="Chromosome"/>
</dbReference>
<evidence type="ECO:0000313" key="2">
    <source>
        <dbReference type="Proteomes" id="UP000000211"/>
    </source>
</evidence>
<dbReference type="PATRIC" id="fig|751945.3.peg.1671"/>
<accession>K7QVT9</accession>
<dbReference type="RefSeq" id="WP_016329900.1">
    <property type="nucleotide sequence ID" value="NC_019386.1"/>
</dbReference>
<dbReference type="AlphaFoldDB" id="K7QVT9"/>
<dbReference type="OrthoDB" id="34591at2"/>
<organism evidence="1 2">
    <name type="scientific">Thermus oshimai JL-2</name>
    <dbReference type="NCBI Taxonomy" id="751945"/>
    <lineage>
        <taxon>Bacteria</taxon>
        <taxon>Thermotogati</taxon>
        <taxon>Deinococcota</taxon>
        <taxon>Deinococci</taxon>
        <taxon>Thermales</taxon>
        <taxon>Thermaceae</taxon>
        <taxon>Thermus</taxon>
    </lineage>
</organism>
<gene>
    <name evidence="1" type="ORF">Theos_1699</name>
</gene>
<reference evidence="1 2" key="1">
    <citation type="journal article" date="2013" name="Genome Announc.">
        <title>Whole Genome Sequencing of Thermus oshimai JL-2 and Thermus thermophilus JL-18, Incomplete Denitrifiers from the United States Great Basin.</title>
        <authorList>
            <person name="Murugapiran S.K."/>
            <person name="Huntemann M."/>
            <person name="Wei C.L."/>
            <person name="Han J."/>
            <person name="Detter J.C."/>
            <person name="Han C.S."/>
            <person name="Erkkila T.H."/>
            <person name="Teshima H."/>
            <person name="Chen A."/>
            <person name="Kyrpides N."/>
            <person name="Mavrommatis K."/>
            <person name="Markowitz V."/>
            <person name="Szeto E."/>
            <person name="Ivanova N."/>
            <person name="Pagani I."/>
            <person name="Lam J."/>
            <person name="McDonald A.I."/>
            <person name="Dodsworth J.A."/>
            <person name="Pati A."/>
            <person name="Goodwin L."/>
            <person name="Peters L."/>
            <person name="Pitluck S."/>
            <person name="Woyke T."/>
            <person name="Hedlund B.P."/>
        </authorList>
    </citation>
    <scope>NUCLEOTIDE SEQUENCE</scope>
    <source>
        <strain evidence="1 2">JL-2</strain>
    </source>
</reference>
<dbReference type="EMBL" id="CP003249">
    <property type="protein sequence ID" value="AFV76721.1"/>
    <property type="molecule type" value="Genomic_DNA"/>
</dbReference>
<proteinExistence type="predicted"/>
<keyword evidence="2" id="KW-1185">Reference proteome</keyword>
<name>K7QVT9_THEOS</name>
<sequence>MRGKHLDRVRPPLTVRARALGVEPLEPGEETRMVRVRGPAHLFRVLEGLSPKERGEALGVGLRRLRYWWEPEEEEG</sequence>
<evidence type="ECO:0000313" key="1">
    <source>
        <dbReference type="EMBL" id="AFV76721.1"/>
    </source>
</evidence>
<protein>
    <submittedName>
        <fullName evidence="1">Uncharacterized protein</fullName>
    </submittedName>
</protein>
<dbReference type="HOGENOM" id="CLU_197655_0_0_0"/>